<gene>
    <name evidence="1" type="ORF">J9253_07600</name>
</gene>
<accession>A0ABX7X1R3</accession>
<organism evidence="1 2">
    <name type="scientific">Thiothrix litoralis</name>
    <dbReference type="NCBI Taxonomy" id="2891210"/>
    <lineage>
        <taxon>Bacteria</taxon>
        <taxon>Pseudomonadati</taxon>
        <taxon>Pseudomonadota</taxon>
        <taxon>Gammaproteobacteria</taxon>
        <taxon>Thiotrichales</taxon>
        <taxon>Thiotrichaceae</taxon>
        <taxon>Thiothrix</taxon>
    </lineage>
</organism>
<dbReference type="EMBL" id="CP072801">
    <property type="protein sequence ID" value="QTR47774.1"/>
    <property type="molecule type" value="Genomic_DNA"/>
</dbReference>
<dbReference type="Pfam" id="PF21716">
    <property type="entry name" value="dnstrm_HI1420"/>
    <property type="match status" value="1"/>
</dbReference>
<dbReference type="Proteomes" id="UP000672039">
    <property type="component" value="Chromosome"/>
</dbReference>
<protein>
    <submittedName>
        <fullName evidence="1">Addiction module antidote protein</fullName>
    </submittedName>
</protein>
<sequence>MATVPYSSSDYLKTDEDIVDYLDAAMEDGDSRVLLLALRNAAIAKGGIAKLAEITGLNRESLYKTLSEQGNPQYDTVAAIVHGLGFRFSIQRDSSDLQAA</sequence>
<dbReference type="NCBIfam" id="TIGR02684">
    <property type="entry name" value="dnstrm_HI1420"/>
    <property type="match status" value="1"/>
</dbReference>
<dbReference type="PANTHER" id="PTHR40275:SF1">
    <property type="entry name" value="SSL7038 PROTEIN"/>
    <property type="match status" value="1"/>
</dbReference>
<reference evidence="1 2" key="1">
    <citation type="submission" date="2021-04" db="EMBL/GenBank/DDBJ databases">
        <title>Genomics, taxonomy and metabolism of representatives of sulfur bacteria of the genus Thiothrix: Thiothrix fructosivorans QT, Thiothrix unzii A1T and three new species, Thiothrix subterranea sp. nov., Thiothrix litoralis sp. nov. and 'Candidatus Thiothrix anitrata' sp. nov.</title>
        <authorList>
            <person name="Ravin N.V."/>
            <person name="Smolyakov D."/>
            <person name="Rudenko T.S."/>
            <person name="Mardanov A.V."/>
            <person name="Beletsky A.V."/>
            <person name="Markov N.D."/>
            <person name="Fomenkov A.I."/>
            <person name="Roberts R.J."/>
            <person name="Karnachuk O.V."/>
            <person name="Novikov A."/>
            <person name="Grabovich M.Y."/>
        </authorList>
    </citation>
    <scope>NUCLEOTIDE SEQUENCE [LARGE SCALE GENOMIC DNA]</scope>
    <source>
        <strain evidence="1 2">AS</strain>
    </source>
</reference>
<dbReference type="InterPro" id="IPR014057">
    <property type="entry name" value="HI1420"/>
</dbReference>
<keyword evidence="2" id="KW-1185">Reference proteome</keyword>
<evidence type="ECO:0000313" key="2">
    <source>
        <dbReference type="Proteomes" id="UP000672039"/>
    </source>
</evidence>
<dbReference type="RefSeq" id="WP_210224014.1">
    <property type="nucleotide sequence ID" value="NZ_CP072801.1"/>
</dbReference>
<evidence type="ECO:0000313" key="1">
    <source>
        <dbReference type="EMBL" id="QTR47774.1"/>
    </source>
</evidence>
<dbReference type="PANTHER" id="PTHR40275">
    <property type="entry name" value="SSL7038 PROTEIN"/>
    <property type="match status" value="1"/>
</dbReference>
<name>A0ABX7X1R3_9GAMM</name>
<proteinExistence type="predicted"/>